<dbReference type="PANTHER" id="PTHR12709:SF1">
    <property type="entry name" value="DNA-DIRECTED RNA POLYMERASE III SUBUNIT RPC8"/>
    <property type="match status" value="1"/>
</dbReference>
<evidence type="ECO:0000259" key="7">
    <source>
        <dbReference type="Pfam" id="PF03876"/>
    </source>
</evidence>
<accession>A0A2R6WXS1</accession>
<dbReference type="Gene3D" id="2.40.50.140">
    <property type="entry name" value="Nucleic acid-binding proteins"/>
    <property type="match status" value="1"/>
</dbReference>
<keyword evidence="4" id="KW-0804">Transcription</keyword>
<dbReference type="GO" id="GO:0006384">
    <property type="term" value="P:transcription initiation at RNA polymerase III promoter"/>
    <property type="evidence" value="ECO:0000318"/>
    <property type="project" value="GO_Central"/>
</dbReference>
<evidence type="ECO:0000256" key="1">
    <source>
        <dbReference type="ARBA" id="ARBA00004123"/>
    </source>
</evidence>
<evidence type="ECO:0000256" key="4">
    <source>
        <dbReference type="ARBA" id="ARBA00023163"/>
    </source>
</evidence>
<dbReference type="GO" id="GO:0008380">
    <property type="term" value="P:RNA splicing"/>
    <property type="evidence" value="ECO:0007669"/>
    <property type="project" value="EnsemblPlants"/>
</dbReference>
<protein>
    <recommendedName>
        <fullName evidence="6">RNA polymerase III subunit C25</fullName>
    </recommendedName>
</protein>
<comment type="similarity">
    <text evidence="2">Belongs to the eukaryotic RPB7/RPC8 RNA polymerase subunit family.</text>
</comment>
<dbReference type="InterPro" id="IPR036898">
    <property type="entry name" value="RNA_pol_Rpb7-like_N_sf"/>
</dbReference>
<comment type="subcellular location">
    <subcellularLocation>
        <location evidence="1">Nucleus</location>
    </subcellularLocation>
</comment>
<gene>
    <name evidence="9" type="ORF">MARPO_0050s0102</name>
</gene>
<dbReference type="EMBL" id="KZ772722">
    <property type="protein sequence ID" value="PTQ38651.1"/>
    <property type="molecule type" value="Genomic_DNA"/>
</dbReference>
<dbReference type="InterPro" id="IPR013238">
    <property type="entry name" value="RNA_pol_III_Rbc25"/>
</dbReference>
<reference evidence="10" key="1">
    <citation type="journal article" date="2017" name="Cell">
        <title>Insights into land plant evolution garnered from the Marchantia polymorpha genome.</title>
        <authorList>
            <person name="Bowman J.L."/>
            <person name="Kohchi T."/>
            <person name="Yamato K.T."/>
            <person name="Jenkins J."/>
            <person name="Shu S."/>
            <person name="Ishizaki K."/>
            <person name="Yamaoka S."/>
            <person name="Nishihama R."/>
            <person name="Nakamura Y."/>
            <person name="Berger F."/>
            <person name="Adam C."/>
            <person name="Aki S.S."/>
            <person name="Althoff F."/>
            <person name="Araki T."/>
            <person name="Arteaga-Vazquez M.A."/>
            <person name="Balasubrmanian S."/>
            <person name="Barry K."/>
            <person name="Bauer D."/>
            <person name="Boehm C.R."/>
            <person name="Briginshaw L."/>
            <person name="Caballero-Perez J."/>
            <person name="Catarino B."/>
            <person name="Chen F."/>
            <person name="Chiyoda S."/>
            <person name="Chovatia M."/>
            <person name="Davies K.M."/>
            <person name="Delmans M."/>
            <person name="Demura T."/>
            <person name="Dierschke T."/>
            <person name="Dolan L."/>
            <person name="Dorantes-Acosta A.E."/>
            <person name="Eklund D.M."/>
            <person name="Florent S.N."/>
            <person name="Flores-Sandoval E."/>
            <person name="Fujiyama A."/>
            <person name="Fukuzawa H."/>
            <person name="Galik B."/>
            <person name="Grimanelli D."/>
            <person name="Grimwood J."/>
            <person name="Grossniklaus U."/>
            <person name="Hamada T."/>
            <person name="Haseloff J."/>
            <person name="Hetherington A.J."/>
            <person name="Higo A."/>
            <person name="Hirakawa Y."/>
            <person name="Hundley H.N."/>
            <person name="Ikeda Y."/>
            <person name="Inoue K."/>
            <person name="Inoue S.I."/>
            <person name="Ishida S."/>
            <person name="Jia Q."/>
            <person name="Kakita M."/>
            <person name="Kanazawa T."/>
            <person name="Kawai Y."/>
            <person name="Kawashima T."/>
            <person name="Kennedy M."/>
            <person name="Kinose K."/>
            <person name="Kinoshita T."/>
            <person name="Kohara Y."/>
            <person name="Koide E."/>
            <person name="Komatsu K."/>
            <person name="Kopischke S."/>
            <person name="Kubo M."/>
            <person name="Kyozuka J."/>
            <person name="Lagercrantz U."/>
            <person name="Lin S.S."/>
            <person name="Lindquist E."/>
            <person name="Lipzen A.M."/>
            <person name="Lu C.W."/>
            <person name="De Luna E."/>
            <person name="Martienssen R.A."/>
            <person name="Minamino N."/>
            <person name="Mizutani M."/>
            <person name="Mizutani M."/>
            <person name="Mochizuki N."/>
            <person name="Monte I."/>
            <person name="Mosher R."/>
            <person name="Nagasaki H."/>
            <person name="Nakagami H."/>
            <person name="Naramoto S."/>
            <person name="Nishitani K."/>
            <person name="Ohtani M."/>
            <person name="Okamoto T."/>
            <person name="Okumura M."/>
            <person name="Phillips J."/>
            <person name="Pollak B."/>
            <person name="Reinders A."/>
            <person name="Rovekamp M."/>
            <person name="Sano R."/>
            <person name="Sawa S."/>
            <person name="Schmid M.W."/>
            <person name="Shirakawa M."/>
            <person name="Solano R."/>
            <person name="Spunde A."/>
            <person name="Suetsugu N."/>
            <person name="Sugano S."/>
            <person name="Sugiyama A."/>
            <person name="Sun R."/>
            <person name="Suzuki Y."/>
            <person name="Takenaka M."/>
            <person name="Takezawa D."/>
            <person name="Tomogane H."/>
            <person name="Tsuzuki M."/>
            <person name="Ueda T."/>
            <person name="Umeda M."/>
            <person name="Ward J.M."/>
            <person name="Watanabe Y."/>
            <person name="Yazaki K."/>
            <person name="Yokoyama R."/>
            <person name="Yoshitake Y."/>
            <person name="Yotsui I."/>
            <person name="Zachgo S."/>
            <person name="Schmutz J."/>
        </authorList>
    </citation>
    <scope>NUCLEOTIDE SEQUENCE [LARGE SCALE GENOMIC DNA]</scope>
    <source>
        <strain evidence="10">Tak-1</strain>
    </source>
</reference>
<evidence type="ECO:0000259" key="8">
    <source>
        <dbReference type="Pfam" id="PF08292"/>
    </source>
</evidence>
<dbReference type="PANTHER" id="PTHR12709">
    <property type="entry name" value="DNA-DIRECTED RNA POLYMERASE II, III"/>
    <property type="match status" value="1"/>
</dbReference>
<keyword evidence="3" id="KW-0240">DNA-directed RNA polymerase</keyword>
<dbReference type="InterPro" id="IPR045113">
    <property type="entry name" value="Rpb7-like"/>
</dbReference>
<dbReference type="OrthoDB" id="10256606at2759"/>
<keyword evidence="5" id="KW-0539">Nucleus</keyword>
<feature type="domain" description="RNA polymerase III subunit Rpc25" evidence="8">
    <location>
        <begin position="83"/>
        <end position="187"/>
    </location>
</feature>
<sequence length="187" mass="21502">MFVLTKVKHELRIAPQKLSLPLLDAITSEIQNLFFDKVLKDMGLCITLYDVRAVEGGFVFPGDGAPRFTVDFQLVMFRPFIGEVLTGKLKKCDKTGLYISLQFFEDIHIPEHLLQQPSVFDEEEKLWIWNFNGNDMFMDLDEEVRFRVVQVKYPTIPIEQDKGAKPFAPMEITGDINADGLGLVSWW</sequence>
<evidence type="ECO:0000313" key="9">
    <source>
        <dbReference type="EMBL" id="PTQ38651.1"/>
    </source>
</evidence>
<dbReference type="GO" id="GO:0005666">
    <property type="term" value="C:RNA polymerase III complex"/>
    <property type="evidence" value="ECO:0000318"/>
    <property type="project" value="GO_Central"/>
</dbReference>
<dbReference type="SUPFAM" id="SSF50249">
    <property type="entry name" value="Nucleic acid-binding proteins"/>
    <property type="match status" value="1"/>
</dbReference>
<evidence type="ECO:0000256" key="2">
    <source>
        <dbReference type="ARBA" id="ARBA00009307"/>
    </source>
</evidence>
<dbReference type="InterPro" id="IPR012340">
    <property type="entry name" value="NA-bd_OB-fold"/>
</dbReference>
<evidence type="ECO:0000256" key="5">
    <source>
        <dbReference type="ARBA" id="ARBA00023242"/>
    </source>
</evidence>
<dbReference type="Proteomes" id="UP000244005">
    <property type="component" value="Unassembled WGS sequence"/>
</dbReference>
<dbReference type="InterPro" id="IPR005576">
    <property type="entry name" value="Rpb7-like_N"/>
</dbReference>
<dbReference type="AlphaFoldDB" id="A0A2R6WXS1"/>
<evidence type="ECO:0000256" key="3">
    <source>
        <dbReference type="ARBA" id="ARBA00022478"/>
    </source>
</evidence>
<dbReference type="Pfam" id="PF08292">
    <property type="entry name" value="RNA_pol_Rbc25"/>
    <property type="match status" value="1"/>
</dbReference>
<dbReference type="Gene3D" id="3.30.1490.120">
    <property type="entry name" value="RNA polymerase Rpb7-like, N-terminal domain"/>
    <property type="match status" value="1"/>
</dbReference>
<organism evidence="9 10">
    <name type="scientific">Marchantia polymorpha</name>
    <name type="common">Common liverwort</name>
    <name type="synonym">Marchantia aquatica</name>
    <dbReference type="NCBI Taxonomy" id="3197"/>
    <lineage>
        <taxon>Eukaryota</taxon>
        <taxon>Viridiplantae</taxon>
        <taxon>Streptophyta</taxon>
        <taxon>Embryophyta</taxon>
        <taxon>Marchantiophyta</taxon>
        <taxon>Marchantiopsida</taxon>
        <taxon>Marchantiidae</taxon>
        <taxon>Marchantiales</taxon>
        <taxon>Marchantiaceae</taxon>
        <taxon>Marchantia</taxon>
    </lineage>
</organism>
<feature type="domain" description="RNA polymerase Rpb7-like N-terminal" evidence="7">
    <location>
        <begin position="10"/>
        <end position="64"/>
    </location>
</feature>
<name>A0A2R6WXS1_MARPO</name>
<evidence type="ECO:0000313" key="10">
    <source>
        <dbReference type="Proteomes" id="UP000244005"/>
    </source>
</evidence>
<dbReference type="OMA" id="LGPTLWW"/>
<keyword evidence="10" id="KW-1185">Reference proteome</keyword>
<dbReference type="SUPFAM" id="SSF88798">
    <property type="entry name" value="N-terminal, heterodimerisation domain of RBP7 (RpoE)"/>
    <property type="match status" value="1"/>
</dbReference>
<dbReference type="CDD" id="cd04330">
    <property type="entry name" value="RNAP_III_Rpc25_N"/>
    <property type="match status" value="1"/>
</dbReference>
<dbReference type="FunFam" id="2.40.50.140:FF:000221">
    <property type="entry name" value="DNA-directed RNA polymerase III subunit"/>
    <property type="match status" value="1"/>
</dbReference>
<dbReference type="Pfam" id="PF03876">
    <property type="entry name" value="SHS2_Rpb7-N"/>
    <property type="match status" value="1"/>
</dbReference>
<evidence type="ECO:0000256" key="6">
    <source>
        <dbReference type="ARBA" id="ARBA00077605"/>
    </source>
</evidence>
<proteinExistence type="inferred from homology"/>
<dbReference type="Gramene" id="Mp3g13100.1">
    <property type="protein sequence ID" value="Mp3g13100.1.cds"/>
    <property type="gene ID" value="Mp3g13100"/>
</dbReference>